<dbReference type="AlphaFoldDB" id="A0A1R0KKG7"/>
<evidence type="ECO:0000313" key="2">
    <source>
        <dbReference type="EMBL" id="OLZ46868.1"/>
    </source>
</evidence>
<feature type="compositionally biased region" description="Polar residues" evidence="1">
    <location>
        <begin position="48"/>
        <end position="83"/>
    </location>
</feature>
<protein>
    <submittedName>
        <fullName evidence="2">Uncharacterized protein</fullName>
    </submittedName>
</protein>
<feature type="region of interest" description="Disordered" evidence="1">
    <location>
        <begin position="40"/>
        <end position="83"/>
    </location>
</feature>
<dbReference type="Proteomes" id="UP000187486">
    <property type="component" value="Unassembled WGS sequence"/>
</dbReference>
<evidence type="ECO:0000313" key="3">
    <source>
        <dbReference type="Proteomes" id="UP000187486"/>
    </source>
</evidence>
<name>A0A1R0KKG7_9PSEU</name>
<dbReference type="EMBL" id="MQUQ01000016">
    <property type="protein sequence ID" value="OLZ46868.1"/>
    <property type="molecule type" value="Genomic_DNA"/>
</dbReference>
<sequence>MCSRELIGCDRIKKGKDGLVDPLEYQLARGLLLQFAREQDQRPCADENTVTRSTGPVGNSGSDLQRRIPSQLSASRNLLSRSQ</sequence>
<gene>
    <name evidence="2" type="ORF">BS329_29095</name>
</gene>
<accession>A0A1R0KKG7</accession>
<dbReference type="RefSeq" id="WP_076164536.1">
    <property type="nucleotide sequence ID" value="NZ_JBEZVB010000101.1"/>
</dbReference>
<proteinExistence type="predicted"/>
<reference evidence="2 3" key="1">
    <citation type="submission" date="2016-01" db="EMBL/GenBank/DDBJ databases">
        <title>Amycolatopsis coloradensis genome sequencing and assembly.</title>
        <authorList>
            <person name="Mayilraj S."/>
        </authorList>
    </citation>
    <scope>NUCLEOTIDE SEQUENCE [LARGE SCALE GENOMIC DNA]</scope>
    <source>
        <strain evidence="2 3">DSM 44225</strain>
    </source>
</reference>
<organism evidence="2 3">
    <name type="scientific">Amycolatopsis coloradensis</name>
    <dbReference type="NCBI Taxonomy" id="76021"/>
    <lineage>
        <taxon>Bacteria</taxon>
        <taxon>Bacillati</taxon>
        <taxon>Actinomycetota</taxon>
        <taxon>Actinomycetes</taxon>
        <taxon>Pseudonocardiales</taxon>
        <taxon>Pseudonocardiaceae</taxon>
        <taxon>Amycolatopsis</taxon>
    </lineage>
</organism>
<keyword evidence="3" id="KW-1185">Reference proteome</keyword>
<evidence type="ECO:0000256" key="1">
    <source>
        <dbReference type="SAM" id="MobiDB-lite"/>
    </source>
</evidence>
<comment type="caution">
    <text evidence="2">The sequence shown here is derived from an EMBL/GenBank/DDBJ whole genome shotgun (WGS) entry which is preliminary data.</text>
</comment>